<sequence>MNSITSIIIFALASVQLSSALLFSPLLLRANPFGVTPKRSMNAPEIRPAAPQTQAPVDYGHDDELLRCKYELLQTVYEKSMGRGFEEQ</sequence>
<gene>
    <name evidence="2" type="ORF">ACHAWO_006049</name>
</gene>
<dbReference type="Proteomes" id="UP001530400">
    <property type="component" value="Unassembled WGS sequence"/>
</dbReference>
<organism evidence="2 3">
    <name type="scientific">Cyclotella atomus</name>
    <dbReference type="NCBI Taxonomy" id="382360"/>
    <lineage>
        <taxon>Eukaryota</taxon>
        <taxon>Sar</taxon>
        <taxon>Stramenopiles</taxon>
        <taxon>Ochrophyta</taxon>
        <taxon>Bacillariophyta</taxon>
        <taxon>Coscinodiscophyceae</taxon>
        <taxon>Thalassiosirophycidae</taxon>
        <taxon>Stephanodiscales</taxon>
        <taxon>Stephanodiscaceae</taxon>
        <taxon>Cyclotella</taxon>
    </lineage>
</organism>
<name>A0ABD3PW51_9STRA</name>
<dbReference type="AlphaFoldDB" id="A0ABD3PW51"/>
<evidence type="ECO:0000313" key="2">
    <source>
        <dbReference type="EMBL" id="KAL3792230.1"/>
    </source>
</evidence>
<feature type="signal peptide" evidence="1">
    <location>
        <begin position="1"/>
        <end position="20"/>
    </location>
</feature>
<proteinExistence type="predicted"/>
<reference evidence="2 3" key="1">
    <citation type="submission" date="2024-10" db="EMBL/GenBank/DDBJ databases">
        <title>Updated reference genomes for cyclostephanoid diatoms.</title>
        <authorList>
            <person name="Roberts W.R."/>
            <person name="Alverson A.J."/>
        </authorList>
    </citation>
    <scope>NUCLEOTIDE SEQUENCE [LARGE SCALE GENOMIC DNA]</scope>
    <source>
        <strain evidence="2 3">AJA010-31</strain>
    </source>
</reference>
<protein>
    <submittedName>
        <fullName evidence="2">Uncharacterized protein</fullName>
    </submittedName>
</protein>
<accession>A0ABD3PW51</accession>
<evidence type="ECO:0000256" key="1">
    <source>
        <dbReference type="SAM" id="SignalP"/>
    </source>
</evidence>
<evidence type="ECO:0000313" key="3">
    <source>
        <dbReference type="Proteomes" id="UP001530400"/>
    </source>
</evidence>
<keyword evidence="1" id="KW-0732">Signal</keyword>
<dbReference type="EMBL" id="JALLPJ020000432">
    <property type="protein sequence ID" value="KAL3792230.1"/>
    <property type="molecule type" value="Genomic_DNA"/>
</dbReference>
<comment type="caution">
    <text evidence="2">The sequence shown here is derived from an EMBL/GenBank/DDBJ whole genome shotgun (WGS) entry which is preliminary data.</text>
</comment>
<keyword evidence="3" id="KW-1185">Reference proteome</keyword>
<feature type="chain" id="PRO_5044799779" evidence="1">
    <location>
        <begin position="21"/>
        <end position="88"/>
    </location>
</feature>